<dbReference type="RefSeq" id="XP_041186272.1">
    <property type="nucleotide sequence ID" value="XM_041333680.1"/>
</dbReference>
<dbReference type="OrthoDB" id="2689747at2759"/>
<gene>
    <name evidence="1" type="ORF">BJ212DRAFT_1304815</name>
</gene>
<keyword evidence="2" id="KW-1185">Reference proteome</keyword>
<sequence length="157" mass="17703">MSVSSTSDIEITLWCTWALTVTHKACEYTKWKFNAEKTGGDPVIPSLNLDTDLVMACDQLVDCLIKAYKNPIQMQIDVARYNKLISLKDTGHNEEREEKLLEIPTTILDASSAIIAWYVPDTLTDATQKEIWAASDLLAPILKKSIKLDSNWQTNQE</sequence>
<dbReference type="EMBL" id="JABBWG010000078">
    <property type="protein sequence ID" value="KAG1802453.1"/>
    <property type="molecule type" value="Genomic_DNA"/>
</dbReference>
<comment type="caution">
    <text evidence="1">The sequence shown here is derived from an EMBL/GenBank/DDBJ whole genome shotgun (WGS) entry which is preliminary data.</text>
</comment>
<proteinExistence type="predicted"/>
<reference evidence="1" key="1">
    <citation type="journal article" date="2020" name="New Phytol.">
        <title>Comparative genomics reveals dynamic genome evolution in host specialist ectomycorrhizal fungi.</title>
        <authorList>
            <person name="Lofgren L.A."/>
            <person name="Nguyen N.H."/>
            <person name="Vilgalys R."/>
            <person name="Ruytinx J."/>
            <person name="Liao H.L."/>
            <person name="Branco S."/>
            <person name="Kuo A."/>
            <person name="LaButti K."/>
            <person name="Lipzen A."/>
            <person name="Andreopoulos W."/>
            <person name="Pangilinan J."/>
            <person name="Riley R."/>
            <person name="Hundley H."/>
            <person name="Na H."/>
            <person name="Barry K."/>
            <person name="Grigoriev I.V."/>
            <person name="Stajich J.E."/>
            <person name="Kennedy P.G."/>
        </authorList>
    </citation>
    <scope>NUCLEOTIDE SEQUENCE</scope>
    <source>
        <strain evidence="1">MN1</strain>
    </source>
</reference>
<protein>
    <submittedName>
        <fullName evidence="1">Uncharacterized protein</fullName>
    </submittedName>
</protein>
<dbReference type="AlphaFoldDB" id="A0A9P7DT35"/>
<evidence type="ECO:0000313" key="2">
    <source>
        <dbReference type="Proteomes" id="UP000807769"/>
    </source>
</evidence>
<dbReference type="GeneID" id="64627697"/>
<accession>A0A9P7DT35</accession>
<evidence type="ECO:0000313" key="1">
    <source>
        <dbReference type="EMBL" id="KAG1802453.1"/>
    </source>
</evidence>
<name>A0A9P7DT35_9AGAM</name>
<dbReference type="Proteomes" id="UP000807769">
    <property type="component" value="Unassembled WGS sequence"/>
</dbReference>
<organism evidence="1 2">
    <name type="scientific">Suillus subaureus</name>
    <dbReference type="NCBI Taxonomy" id="48587"/>
    <lineage>
        <taxon>Eukaryota</taxon>
        <taxon>Fungi</taxon>
        <taxon>Dikarya</taxon>
        <taxon>Basidiomycota</taxon>
        <taxon>Agaricomycotina</taxon>
        <taxon>Agaricomycetes</taxon>
        <taxon>Agaricomycetidae</taxon>
        <taxon>Boletales</taxon>
        <taxon>Suillineae</taxon>
        <taxon>Suillaceae</taxon>
        <taxon>Suillus</taxon>
    </lineage>
</organism>